<feature type="region of interest" description="Disordered" evidence="2">
    <location>
        <begin position="1"/>
        <end position="21"/>
    </location>
</feature>
<sequence>MNMTENAEEDPITANEGPGVKKNRFFKANTPLVSKIIKNQLVHVRKGCLSDPPKEVFPMHIINPYTDKSFSVRSTGSNEVDNRMLNRLLDTPSIGIARAERVINDHYEVANENKAVKRLGQKATLTTRSEKLYFLNSVAKSAGFSEEELPVKVSYPPKCPVKEYIGLNYELPEDLKAAMDAEENGQEDFADYLAGISFSDEDVPVDAGRYAAENNDQEAAVEEILVDPTIDSEPLPFENPEVSRAVKHHLPSINLGETTMQTFTRLTQGAPWVPFADPKEPKSPVDEAEFDLFESLRGSYDRNGGLYGPRGYHAFQSRWDYEVANSHTRYFEAIANGFPPPPLIRRKTYLQLQQHYDACNDRLRTALFVRENDKNREELERALAQTRRRLAPQQEAAVASPIRYNHNTGMAPFGNPTVVNTGVAANAMEYSQQSTGGAPFNLRPAVSMVSPMQNPRGSNFKGRQFCVKCGFSKSEHLSQGVTFGNACTGNCNHEECSKCLERLEFHEIGKVGPYCKASAAPSSQFSAWWKDTTAPSGADKENGTIN</sequence>
<evidence type="ECO:0000313" key="3">
    <source>
        <dbReference type="EMBL" id="CAB9531579.1"/>
    </source>
</evidence>
<feature type="coiled-coil region" evidence="1">
    <location>
        <begin position="369"/>
        <end position="396"/>
    </location>
</feature>
<keyword evidence="1" id="KW-0175">Coiled coil</keyword>
<keyword evidence="4" id="KW-1185">Reference proteome</keyword>
<dbReference type="Proteomes" id="UP001153069">
    <property type="component" value="Unassembled WGS sequence"/>
</dbReference>
<reference evidence="3" key="1">
    <citation type="submission" date="2020-06" db="EMBL/GenBank/DDBJ databases">
        <authorList>
            <consortium name="Plant Systems Biology data submission"/>
        </authorList>
    </citation>
    <scope>NUCLEOTIDE SEQUENCE</scope>
    <source>
        <strain evidence="3">D6</strain>
    </source>
</reference>
<organism evidence="3 4">
    <name type="scientific">Seminavis robusta</name>
    <dbReference type="NCBI Taxonomy" id="568900"/>
    <lineage>
        <taxon>Eukaryota</taxon>
        <taxon>Sar</taxon>
        <taxon>Stramenopiles</taxon>
        <taxon>Ochrophyta</taxon>
        <taxon>Bacillariophyta</taxon>
        <taxon>Bacillariophyceae</taxon>
        <taxon>Bacillariophycidae</taxon>
        <taxon>Naviculales</taxon>
        <taxon>Naviculaceae</taxon>
        <taxon>Seminavis</taxon>
    </lineage>
</organism>
<evidence type="ECO:0000313" key="4">
    <source>
        <dbReference type="Proteomes" id="UP001153069"/>
    </source>
</evidence>
<comment type="caution">
    <text evidence="3">The sequence shown here is derived from an EMBL/GenBank/DDBJ whole genome shotgun (WGS) entry which is preliminary data.</text>
</comment>
<name>A0A9N8F4L1_9STRA</name>
<proteinExistence type="predicted"/>
<dbReference type="AlphaFoldDB" id="A0A9N8F4L1"/>
<accession>A0A9N8F4L1</accession>
<evidence type="ECO:0000256" key="1">
    <source>
        <dbReference type="SAM" id="Coils"/>
    </source>
</evidence>
<gene>
    <name evidence="3" type="ORF">SEMRO_3693_G350400.1</name>
</gene>
<protein>
    <submittedName>
        <fullName evidence="3">Uncharacterized protein</fullName>
    </submittedName>
</protein>
<dbReference type="EMBL" id="CAICTM010003691">
    <property type="protein sequence ID" value="CAB9531579.1"/>
    <property type="molecule type" value="Genomic_DNA"/>
</dbReference>
<evidence type="ECO:0000256" key="2">
    <source>
        <dbReference type="SAM" id="MobiDB-lite"/>
    </source>
</evidence>
<feature type="compositionally biased region" description="Acidic residues" evidence="2">
    <location>
        <begin position="1"/>
        <end position="11"/>
    </location>
</feature>